<dbReference type="AlphaFoldDB" id="A0A8D8H6G1"/>
<dbReference type="EMBL" id="HBUE01305437">
    <property type="protein sequence ID" value="CAG6580631.1"/>
    <property type="molecule type" value="Transcribed_RNA"/>
</dbReference>
<proteinExistence type="predicted"/>
<name>A0A8D8H6G1_CULPI</name>
<reference evidence="1" key="1">
    <citation type="submission" date="2021-05" db="EMBL/GenBank/DDBJ databases">
        <authorList>
            <person name="Alioto T."/>
            <person name="Alioto T."/>
            <person name="Gomez Garrido J."/>
        </authorList>
    </citation>
    <scope>NUCLEOTIDE SEQUENCE</scope>
</reference>
<evidence type="ECO:0000313" key="1">
    <source>
        <dbReference type="EMBL" id="CAG6528856.1"/>
    </source>
</evidence>
<organism evidence="1">
    <name type="scientific">Culex pipiens</name>
    <name type="common">House mosquito</name>
    <dbReference type="NCBI Taxonomy" id="7175"/>
    <lineage>
        <taxon>Eukaryota</taxon>
        <taxon>Metazoa</taxon>
        <taxon>Ecdysozoa</taxon>
        <taxon>Arthropoda</taxon>
        <taxon>Hexapoda</taxon>
        <taxon>Insecta</taxon>
        <taxon>Pterygota</taxon>
        <taxon>Neoptera</taxon>
        <taxon>Endopterygota</taxon>
        <taxon>Diptera</taxon>
        <taxon>Nematocera</taxon>
        <taxon>Culicoidea</taxon>
        <taxon>Culicidae</taxon>
        <taxon>Culicinae</taxon>
        <taxon>Culicini</taxon>
        <taxon>Culex</taxon>
        <taxon>Culex</taxon>
    </lineage>
</organism>
<accession>A0A8D8H6G1</accession>
<protein>
    <submittedName>
        <fullName evidence="1">(northern house mosquito) hypothetical protein</fullName>
    </submittedName>
</protein>
<sequence>MTKITKLTKMTQTTKITKLTKMIKTTKVTKMTKTVKIIKMTKKADMAKTVKTNQKVLKTAILYAILEFKVLKYFKACLGSYSSSTIKNKTSLDCYWKILFDVRKGEEKKIYKFLKKDEIKK</sequence>
<dbReference type="EMBL" id="HBUE01199294">
    <property type="protein sequence ID" value="CAG6528856.1"/>
    <property type="molecule type" value="Transcribed_RNA"/>
</dbReference>